<dbReference type="InterPro" id="IPR000073">
    <property type="entry name" value="AB_hydrolase_1"/>
</dbReference>
<dbReference type="EMBL" id="JACHVY010000007">
    <property type="protein sequence ID" value="MBB2903364.1"/>
    <property type="molecule type" value="Genomic_DNA"/>
</dbReference>
<dbReference type="SUPFAM" id="SSF53474">
    <property type="entry name" value="alpha/beta-Hydrolases"/>
    <property type="match status" value="1"/>
</dbReference>
<evidence type="ECO:0000313" key="4">
    <source>
        <dbReference type="Proteomes" id="UP000533269"/>
    </source>
</evidence>
<reference evidence="3 4" key="1">
    <citation type="submission" date="2020-08" db="EMBL/GenBank/DDBJ databases">
        <title>The Agave Microbiome: Exploring the role of microbial communities in plant adaptations to desert environments.</title>
        <authorList>
            <person name="Partida-Martinez L.P."/>
        </authorList>
    </citation>
    <scope>NUCLEOTIDE SEQUENCE [LARGE SCALE GENOMIC DNA]</scope>
    <source>
        <strain evidence="3 4">AS2.23</strain>
    </source>
</reference>
<dbReference type="Gene3D" id="3.40.50.1820">
    <property type="entry name" value="alpha/beta hydrolase"/>
    <property type="match status" value="1"/>
</dbReference>
<dbReference type="GO" id="GO:0003824">
    <property type="term" value="F:catalytic activity"/>
    <property type="evidence" value="ECO:0007669"/>
    <property type="project" value="UniProtKB-ARBA"/>
</dbReference>
<name>A0A7W4XZK1_KINRA</name>
<evidence type="ECO:0000313" key="3">
    <source>
        <dbReference type="EMBL" id="MBB2903364.1"/>
    </source>
</evidence>
<dbReference type="Proteomes" id="UP000533269">
    <property type="component" value="Unassembled WGS sequence"/>
</dbReference>
<reference evidence="3 4" key="2">
    <citation type="submission" date="2020-08" db="EMBL/GenBank/DDBJ databases">
        <authorList>
            <person name="Partida-Martinez L."/>
            <person name="Huntemann M."/>
            <person name="Clum A."/>
            <person name="Wang J."/>
            <person name="Palaniappan K."/>
            <person name="Ritter S."/>
            <person name="Chen I.-M."/>
            <person name="Stamatis D."/>
            <person name="Reddy T."/>
            <person name="O'Malley R."/>
            <person name="Daum C."/>
            <person name="Shapiro N."/>
            <person name="Ivanova N."/>
            <person name="Kyrpides N."/>
            <person name="Woyke T."/>
        </authorList>
    </citation>
    <scope>NUCLEOTIDE SEQUENCE [LARGE SCALE GENOMIC DNA]</scope>
    <source>
        <strain evidence="3 4">AS2.23</strain>
    </source>
</reference>
<dbReference type="PANTHER" id="PTHR43194">
    <property type="entry name" value="HYDROLASE ALPHA/BETA FOLD FAMILY"/>
    <property type="match status" value="1"/>
</dbReference>
<dbReference type="AlphaFoldDB" id="A0A7W4XZK1"/>
<dbReference type="InterPro" id="IPR029058">
    <property type="entry name" value="AB_hydrolase_fold"/>
</dbReference>
<evidence type="ECO:0000259" key="2">
    <source>
        <dbReference type="Pfam" id="PF12697"/>
    </source>
</evidence>
<evidence type="ECO:0000256" key="1">
    <source>
        <dbReference type="SAM" id="MobiDB-lite"/>
    </source>
</evidence>
<protein>
    <submittedName>
        <fullName evidence="3">Pimeloyl-ACP methyl ester carboxylesterase</fullName>
    </submittedName>
</protein>
<gene>
    <name evidence="3" type="ORF">FHR75_004206</name>
</gene>
<organism evidence="3 4">
    <name type="scientific">Kineococcus radiotolerans</name>
    <dbReference type="NCBI Taxonomy" id="131568"/>
    <lineage>
        <taxon>Bacteria</taxon>
        <taxon>Bacillati</taxon>
        <taxon>Actinomycetota</taxon>
        <taxon>Actinomycetes</taxon>
        <taxon>Kineosporiales</taxon>
        <taxon>Kineosporiaceae</taxon>
        <taxon>Kineococcus</taxon>
    </lineage>
</organism>
<dbReference type="Pfam" id="PF12697">
    <property type="entry name" value="Abhydrolase_6"/>
    <property type="match status" value="1"/>
</dbReference>
<dbReference type="PANTHER" id="PTHR43194:SF5">
    <property type="entry name" value="PIMELOYL-[ACYL-CARRIER PROTEIN] METHYL ESTER ESTERASE"/>
    <property type="match status" value="1"/>
</dbReference>
<feature type="domain" description="AB hydrolase-1" evidence="2">
    <location>
        <begin position="52"/>
        <end position="315"/>
    </location>
</feature>
<dbReference type="RefSeq" id="WP_221184245.1">
    <property type="nucleotide sequence ID" value="NZ_JACHVY010000007.1"/>
</dbReference>
<dbReference type="InterPro" id="IPR050228">
    <property type="entry name" value="Carboxylesterase_BioH"/>
</dbReference>
<feature type="compositionally biased region" description="Low complexity" evidence="1">
    <location>
        <begin position="1"/>
        <end position="24"/>
    </location>
</feature>
<feature type="region of interest" description="Disordered" evidence="1">
    <location>
        <begin position="1"/>
        <end position="42"/>
    </location>
</feature>
<proteinExistence type="predicted"/>
<comment type="caution">
    <text evidence="3">The sequence shown here is derived from an EMBL/GenBank/DDBJ whole genome shotgun (WGS) entry which is preliminary data.</text>
</comment>
<sequence length="351" mass="36800">MTSLPFPSFSSSSPWAPAWARPSSGVPSGVTDRASIGGSASTPGDAAVRVPVVFIPGLWIHSTAWQPWVDLFTAAGYAASAPGWPGQADTVEATRAHPAAMAGWGIDDITERYARYLTTLVTLTGQTSQAGQTTGTLRNAQAFQIPRPILIGHSFGGLVAQKLLARGAAAAAVAIDPAPIKGVRALPLAQIRSALPVLRKKANAEQAVALTRRQFRYAFANAVSRAEADDLYARWAVPGPGRPIFELTAAKKDLAGPTQVPTDDGDRGPLLILGGGRDHTVPEVVARQAAKLYRPGRNTEYRKLNGRGHSLVFDSGWHSLAETVLTWVDGTQPLPGSIGGSSAHLAGGASR</sequence>
<accession>A0A7W4XZK1</accession>